<dbReference type="Proteomes" id="UP001283361">
    <property type="component" value="Unassembled WGS sequence"/>
</dbReference>
<comment type="caution">
    <text evidence="1">The sequence shown here is derived from an EMBL/GenBank/DDBJ whole genome shotgun (WGS) entry which is preliminary data.</text>
</comment>
<accession>A0AAE1BD73</accession>
<evidence type="ECO:0000313" key="2">
    <source>
        <dbReference type="Proteomes" id="UP001283361"/>
    </source>
</evidence>
<organism evidence="1 2">
    <name type="scientific">Elysia crispata</name>
    <name type="common">lettuce slug</name>
    <dbReference type="NCBI Taxonomy" id="231223"/>
    <lineage>
        <taxon>Eukaryota</taxon>
        <taxon>Metazoa</taxon>
        <taxon>Spiralia</taxon>
        <taxon>Lophotrochozoa</taxon>
        <taxon>Mollusca</taxon>
        <taxon>Gastropoda</taxon>
        <taxon>Heterobranchia</taxon>
        <taxon>Euthyneura</taxon>
        <taxon>Panpulmonata</taxon>
        <taxon>Sacoglossa</taxon>
        <taxon>Placobranchoidea</taxon>
        <taxon>Plakobranchidae</taxon>
        <taxon>Elysia</taxon>
    </lineage>
</organism>
<dbReference type="AlphaFoldDB" id="A0AAE1BD73"/>
<keyword evidence="2" id="KW-1185">Reference proteome</keyword>
<proteinExistence type="predicted"/>
<sequence length="135" mass="14603">MSKLPVWIANGVDLDTIHALIDGPAGKGDYINSSDISPVEIVSRKGELPLLVSYMPHANVHGGLELNKAQNSSVAGGQRVPIVLAYTLEEGRAGRMPLNGMSRCYGLCECRKSKKIRELDLKTSVHNSFISSLDI</sequence>
<protein>
    <submittedName>
        <fullName evidence="1">Uncharacterized protein</fullName>
    </submittedName>
</protein>
<evidence type="ECO:0000313" key="1">
    <source>
        <dbReference type="EMBL" id="KAK3803930.1"/>
    </source>
</evidence>
<reference evidence="1" key="1">
    <citation type="journal article" date="2023" name="G3 (Bethesda)">
        <title>A reference genome for the long-term kleptoplast-retaining sea slug Elysia crispata morphotype clarki.</title>
        <authorList>
            <person name="Eastman K.E."/>
            <person name="Pendleton A.L."/>
            <person name="Shaikh M.A."/>
            <person name="Suttiyut T."/>
            <person name="Ogas R."/>
            <person name="Tomko P."/>
            <person name="Gavelis G."/>
            <person name="Widhalm J.R."/>
            <person name="Wisecaver J.H."/>
        </authorList>
    </citation>
    <scope>NUCLEOTIDE SEQUENCE</scope>
    <source>
        <strain evidence="1">ECLA1</strain>
    </source>
</reference>
<gene>
    <name evidence="1" type="ORF">RRG08_059794</name>
</gene>
<dbReference type="EMBL" id="JAWDGP010000077">
    <property type="protein sequence ID" value="KAK3803930.1"/>
    <property type="molecule type" value="Genomic_DNA"/>
</dbReference>
<name>A0AAE1BD73_9GAST</name>